<dbReference type="Proteomes" id="UP001154114">
    <property type="component" value="Chromosome 1"/>
</dbReference>
<dbReference type="GO" id="GO:0002009">
    <property type="term" value="P:morphogenesis of an epithelium"/>
    <property type="evidence" value="ECO:0007669"/>
    <property type="project" value="UniProtKB-ARBA"/>
</dbReference>
<feature type="region of interest" description="Disordered" evidence="10">
    <location>
        <begin position="697"/>
        <end position="725"/>
    </location>
</feature>
<accession>A0A9P0FRP0</accession>
<dbReference type="PROSITE" id="PS50011">
    <property type="entry name" value="PROTEIN_KINASE_DOM"/>
    <property type="match status" value="1"/>
</dbReference>
<dbReference type="SMART" id="SM00220">
    <property type="entry name" value="S_TKc"/>
    <property type="match status" value="1"/>
</dbReference>
<dbReference type="SUPFAM" id="SSF56112">
    <property type="entry name" value="Protein kinase-like (PK-like)"/>
    <property type="match status" value="1"/>
</dbReference>
<proteinExistence type="predicted"/>
<evidence type="ECO:0000256" key="7">
    <source>
        <dbReference type="ARBA" id="ARBA00023137"/>
    </source>
</evidence>
<feature type="compositionally biased region" description="Polar residues" evidence="10">
    <location>
        <begin position="608"/>
        <end position="620"/>
    </location>
</feature>
<dbReference type="InterPro" id="IPR000095">
    <property type="entry name" value="CRIB_dom"/>
</dbReference>
<evidence type="ECO:0000256" key="4">
    <source>
        <dbReference type="ARBA" id="ARBA00022741"/>
    </source>
</evidence>
<reference evidence="13" key="1">
    <citation type="submission" date="2021-12" db="EMBL/GenBank/DDBJ databases">
        <authorList>
            <person name="King R."/>
        </authorList>
    </citation>
    <scope>NUCLEOTIDE SEQUENCE</scope>
</reference>
<dbReference type="OrthoDB" id="4062651at2759"/>
<feature type="domain" description="CRIB" evidence="12">
    <location>
        <begin position="507"/>
        <end position="521"/>
    </location>
</feature>
<dbReference type="InterPro" id="IPR001245">
    <property type="entry name" value="Ser-Thr/Tyr_kinase_cat_dom"/>
</dbReference>
<dbReference type="CDD" id="cd09539">
    <property type="entry name" value="SAM_TNK-like"/>
    <property type="match status" value="1"/>
</dbReference>
<dbReference type="FunFam" id="1.10.510.10:FF:000521">
    <property type="entry name" value="Tyrosine-protein kinase pr2"/>
    <property type="match status" value="1"/>
</dbReference>
<dbReference type="InterPro" id="IPR011009">
    <property type="entry name" value="Kinase-like_dom_sf"/>
</dbReference>
<feature type="domain" description="Protein kinase" evidence="11">
    <location>
        <begin position="126"/>
        <end position="388"/>
    </location>
</feature>
<evidence type="ECO:0000259" key="11">
    <source>
        <dbReference type="PROSITE" id="PS50011"/>
    </source>
</evidence>
<dbReference type="InterPro" id="IPR000719">
    <property type="entry name" value="Prot_kinase_dom"/>
</dbReference>
<dbReference type="PROSITE" id="PS50108">
    <property type="entry name" value="CRIB"/>
    <property type="match status" value="1"/>
</dbReference>
<evidence type="ECO:0000256" key="5">
    <source>
        <dbReference type="ARBA" id="ARBA00022777"/>
    </source>
</evidence>
<dbReference type="Pfam" id="PF22931">
    <property type="entry name" value="SAM_TNK"/>
    <property type="match status" value="1"/>
</dbReference>
<dbReference type="Gene3D" id="1.10.510.10">
    <property type="entry name" value="Transferase(Phosphotransferase) domain 1"/>
    <property type="match status" value="1"/>
</dbReference>
<dbReference type="SMART" id="SM00219">
    <property type="entry name" value="TyrKc"/>
    <property type="match status" value="1"/>
</dbReference>
<dbReference type="InterPro" id="IPR050198">
    <property type="entry name" value="Non-receptor_tyrosine_kinases"/>
</dbReference>
<comment type="catalytic activity">
    <reaction evidence="8">
        <text>L-threonyl-[protein] + ATP = O-phospho-L-threonyl-[protein] + ADP + H(+)</text>
        <dbReference type="Rhea" id="RHEA:46608"/>
        <dbReference type="Rhea" id="RHEA-COMP:11060"/>
        <dbReference type="Rhea" id="RHEA-COMP:11605"/>
        <dbReference type="ChEBI" id="CHEBI:15378"/>
        <dbReference type="ChEBI" id="CHEBI:30013"/>
        <dbReference type="ChEBI" id="CHEBI:30616"/>
        <dbReference type="ChEBI" id="CHEBI:61977"/>
        <dbReference type="ChEBI" id="CHEBI:456216"/>
        <dbReference type="EC" id="2.7.11.1"/>
    </reaction>
</comment>
<dbReference type="EC" id="2.7.10.2" evidence="1"/>
<evidence type="ECO:0000313" key="14">
    <source>
        <dbReference type="Proteomes" id="UP001154114"/>
    </source>
</evidence>
<keyword evidence="6 9" id="KW-0067">ATP-binding</keyword>
<evidence type="ECO:0000256" key="2">
    <source>
        <dbReference type="ARBA" id="ARBA00022443"/>
    </source>
</evidence>
<dbReference type="SMART" id="SM00285">
    <property type="entry name" value="PBD"/>
    <property type="match status" value="1"/>
</dbReference>
<dbReference type="PROSITE" id="PS00109">
    <property type="entry name" value="PROTEIN_KINASE_TYR"/>
    <property type="match status" value="1"/>
</dbReference>
<gene>
    <name evidence="13" type="ORF">CINC_LOCUS613</name>
</gene>
<evidence type="ECO:0000256" key="9">
    <source>
        <dbReference type="PROSITE-ProRule" id="PRU10141"/>
    </source>
</evidence>
<keyword evidence="4 9" id="KW-0547">Nucleotide-binding</keyword>
<feature type="compositionally biased region" description="Basic and acidic residues" evidence="10">
    <location>
        <begin position="642"/>
        <end position="653"/>
    </location>
</feature>
<protein>
    <recommendedName>
        <fullName evidence="1">non-specific protein-tyrosine kinase</fullName>
        <ecNumber evidence="1">2.7.10.2</ecNumber>
    </recommendedName>
</protein>
<evidence type="ECO:0000256" key="10">
    <source>
        <dbReference type="SAM" id="MobiDB-lite"/>
    </source>
</evidence>
<dbReference type="InterPro" id="IPR055175">
    <property type="entry name" value="ACK/TNK-like_SAM"/>
</dbReference>
<feature type="region of interest" description="Disordered" evidence="10">
    <location>
        <begin position="554"/>
        <end position="677"/>
    </location>
</feature>
<keyword evidence="3" id="KW-0808">Transferase</keyword>
<dbReference type="InterPro" id="IPR008266">
    <property type="entry name" value="Tyr_kinase_AS"/>
</dbReference>
<evidence type="ECO:0000256" key="3">
    <source>
        <dbReference type="ARBA" id="ARBA00022679"/>
    </source>
</evidence>
<organism evidence="13 14">
    <name type="scientific">Chrysodeixis includens</name>
    <name type="common">Soybean looper</name>
    <name type="synonym">Pseudoplusia includens</name>
    <dbReference type="NCBI Taxonomy" id="689277"/>
    <lineage>
        <taxon>Eukaryota</taxon>
        <taxon>Metazoa</taxon>
        <taxon>Ecdysozoa</taxon>
        <taxon>Arthropoda</taxon>
        <taxon>Hexapoda</taxon>
        <taxon>Insecta</taxon>
        <taxon>Pterygota</taxon>
        <taxon>Neoptera</taxon>
        <taxon>Endopterygota</taxon>
        <taxon>Lepidoptera</taxon>
        <taxon>Glossata</taxon>
        <taxon>Ditrysia</taxon>
        <taxon>Noctuoidea</taxon>
        <taxon>Noctuidae</taxon>
        <taxon>Plusiinae</taxon>
        <taxon>Chrysodeixis</taxon>
    </lineage>
</organism>
<keyword evidence="2" id="KW-0728">SH3 domain</keyword>
<dbReference type="PANTHER" id="PTHR24418">
    <property type="entry name" value="TYROSINE-PROTEIN KINASE"/>
    <property type="match status" value="1"/>
</dbReference>
<dbReference type="EMBL" id="LR824004">
    <property type="protein sequence ID" value="CAH0578271.1"/>
    <property type="molecule type" value="Genomic_DNA"/>
</dbReference>
<evidence type="ECO:0000256" key="6">
    <source>
        <dbReference type="ARBA" id="ARBA00022840"/>
    </source>
</evidence>
<feature type="compositionally biased region" description="Basic and acidic residues" evidence="10">
    <location>
        <begin position="584"/>
        <end position="600"/>
    </location>
</feature>
<feature type="compositionally biased region" description="Polar residues" evidence="10">
    <location>
        <begin position="715"/>
        <end position="725"/>
    </location>
</feature>
<keyword evidence="7" id="KW-0829">Tyrosine-protein kinase</keyword>
<dbReference type="InterPro" id="IPR049587">
    <property type="entry name" value="TNK-like_SAM"/>
</dbReference>
<dbReference type="Gene3D" id="3.30.200.20">
    <property type="entry name" value="Phosphorylase Kinase, domain 1"/>
    <property type="match status" value="1"/>
</dbReference>
<keyword evidence="14" id="KW-1185">Reference proteome</keyword>
<sequence>MAFTESAAGVEDRECLNDFLEEAELQQYYELFRDVLKVTKVSQLKFVVTEDLVQIGMSRPEQRRYKKLYSKYFPNPYISKIRKMLKSHKKRDQNLQGPSCIPLESQPFFDNNVKVPTKHIISIEDITINKELGMGQFGVVQQGTWTTGNQRLQVAIKCLGHERMTSNSTEFLKEAAVMHSIEHPNIVRLYGVVLHLDSLMLVTELAPLRSLLECLREVSLRLNFPVPNLCEFAEQICDGMTYLESKRLIHRDLAARNILVFSKDRVKISDFGLSRALGVGKDYYQTNYNVNLKLPVAWCAPECILFLRFTSASDVWAFGVCLWEMFTYGFQPWAAFSGQQILEAIDSPNFQRLERPECCPEAYYSTMLECWAHDFNNRPKFKDLGPKLRSIRPEQAQATVNFQKPEEGRRNSFLEYKAGQVITVLGKEAMTKSPLWYGVLPGGACGMFDPTQTKPYVAPEKNVCHVSGTLSPHPSRHSARSIRTSLLRSDVKRHTYTGKRTIQRSMISSPQGDVKHTGHVGLDGAYFGDISFLDPAGCPPRQVVTPYKPSEDLEQVPLINPNSPSHLTGASGTTPYPMLASHTSDSRPDCDDDASRENRTRSLRRTNQRSSSEPTTSKSILSKVRSATLGRSHKTDNSAVPKTDEIHEYHEISDTDTEPINNASSCPSSSKHNPDNQADFCESLLKEMESLFRQIDNNQNEEVPDPRPETAAERQPTTTAAKPTVCSPNHNIVIKKSFIEVEEIQNDMKLKNWPSRKGQSDALECPYEVKYTSAANKDNPDPECGEVIAEMPDPYNPQKLIRIFRRPSTSGAVPNTLSKMERKKGKAPETVTSNMKLMSAHDTKTLNTAVALANEITAKKPRSGGGESKKKVVAAVAPTSRYNLRANTGRQERRNFSEEARSVPDLQSTITAESRMAYTSLIEDPTSSFEVFTHSRSSNQFMQTERPPLEVDMDFNSQNVLPLPPRTTKPKLVDKPRHFRKYPLRIPCEAITTQIVTGAPLQLSPIIYQNTANPQGPSGSVGPGVHRPTFFAVSPPRVIKVVEVEAHLSHVNNVAGVCLVNNVANVNHGNNVAGVCLVNNVASVNHGNNVANVNHGNNVANVSHGNNVAGVCLVNNVANVNHGNNVASVNHGNNVANVNHGNNVANVSHGNNVSNVSHVNNVATFNQVNNDATLSHENNTPNMSSMPYMVNANHVNNVATNQFNDDARLSHEKNTHDLTDSPNLSNTNPFCLAGSSNGNPFTAQTAENLFATTAPSETQAPIIIDDDIESSDDNIMEDDNDDVEIIDNVTDHVSTEDLLNLPTYRPCGRQSGVDSDEVRIMTKVLKRQFNAEQCIQALDACDWDIHTALKVAEIKLRVGHLLTFEACKDYLESCNDADASNDSVMTNHEEYSTSD</sequence>
<evidence type="ECO:0000259" key="12">
    <source>
        <dbReference type="PROSITE" id="PS50108"/>
    </source>
</evidence>
<dbReference type="InterPro" id="IPR017441">
    <property type="entry name" value="Protein_kinase_ATP_BS"/>
</dbReference>
<evidence type="ECO:0000313" key="13">
    <source>
        <dbReference type="EMBL" id="CAH0578271.1"/>
    </source>
</evidence>
<dbReference type="PROSITE" id="PS00107">
    <property type="entry name" value="PROTEIN_KINASE_ATP"/>
    <property type="match status" value="1"/>
</dbReference>
<dbReference type="GO" id="GO:0004674">
    <property type="term" value="F:protein serine/threonine kinase activity"/>
    <property type="evidence" value="ECO:0007669"/>
    <property type="project" value="UniProtKB-EC"/>
</dbReference>
<feature type="compositionally biased region" description="Polar residues" evidence="10">
    <location>
        <begin position="658"/>
        <end position="671"/>
    </location>
</feature>
<feature type="binding site" evidence="9">
    <location>
        <position position="157"/>
    </location>
    <ligand>
        <name>ATP</name>
        <dbReference type="ChEBI" id="CHEBI:30616"/>
    </ligand>
</feature>
<evidence type="ECO:0000256" key="8">
    <source>
        <dbReference type="ARBA" id="ARBA00047899"/>
    </source>
</evidence>
<feature type="compositionally biased region" description="Polar residues" evidence="10">
    <location>
        <begin position="560"/>
        <end position="574"/>
    </location>
</feature>
<dbReference type="InterPro" id="IPR020635">
    <property type="entry name" value="Tyr_kinase_cat_dom"/>
</dbReference>
<name>A0A9P0FRP0_CHRIL</name>
<dbReference type="PRINTS" id="PR00109">
    <property type="entry name" value="TYRKINASE"/>
</dbReference>
<dbReference type="Pfam" id="PF07714">
    <property type="entry name" value="PK_Tyr_Ser-Thr"/>
    <property type="match status" value="1"/>
</dbReference>
<dbReference type="GO" id="GO:0004715">
    <property type="term" value="F:non-membrane spanning protein tyrosine kinase activity"/>
    <property type="evidence" value="ECO:0007669"/>
    <property type="project" value="UniProtKB-EC"/>
</dbReference>
<keyword evidence="5" id="KW-0418">Kinase</keyword>
<dbReference type="GO" id="GO:0005524">
    <property type="term" value="F:ATP binding"/>
    <property type="evidence" value="ECO:0007669"/>
    <property type="project" value="UniProtKB-UniRule"/>
</dbReference>
<evidence type="ECO:0000256" key="1">
    <source>
        <dbReference type="ARBA" id="ARBA00011903"/>
    </source>
</evidence>